<accession>A0A0A9EY29</accession>
<proteinExistence type="predicted"/>
<dbReference type="EMBL" id="GBRH01195105">
    <property type="protein sequence ID" value="JAE02791.1"/>
    <property type="molecule type" value="Transcribed_RNA"/>
</dbReference>
<sequence length="60" mass="6878">MEVLSPYVRKIWNYPNCRTPCVHCRHAWTGWPAAGSTKVHGEFTFATSTWSLGCSFECLR</sequence>
<name>A0A0A9EY29_ARUDO</name>
<protein>
    <submittedName>
        <fullName evidence="1">Uncharacterized protein</fullName>
    </submittedName>
</protein>
<dbReference type="AlphaFoldDB" id="A0A0A9EY29"/>
<reference evidence="1" key="2">
    <citation type="journal article" date="2015" name="Data Brief">
        <title>Shoot transcriptome of the giant reed, Arundo donax.</title>
        <authorList>
            <person name="Barrero R.A."/>
            <person name="Guerrero F.D."/>
            <person name="Moolhuijzen P."/>
            <person name="Goolsby J.A."/>
            <person name="Tidwell J."/>
            <person name="Bellgard S.E."/>
            <person name="Bellgard M.I."/>
        </authorList>
    </citation>
    <scope>NUCLEOTIDE SEQUENCE</scope>
    <source>
        <tissue evidence="1">Shoot tissue taken approximately 20 cm above the soil surface</tissue>
    </source>
</reference>
<organism evidence="1">
    <name type="scientific">Arundo donax</name>
    <name type="common">Giant reed</name>
    <name type="synonym">Donax arundinaceus</name>
    <dbReference type="NCBI Taxonomy" id="35708"/>
    <lineage>
        <taxon>Eukaryota</taxon>
        <taxon>Viridiplantae</taxon>
        <taxon>Streptophyta</taxon>
        <taxon>Embryophyta</taxon>
        <taxon>Tracheophyta</taxon>
        <taxon>Spermatophyta</taxon>
        <taxon>Magnoliopsida</taxon>
        <taxon>Liliopsida</taxon>
        <taxon>Poales</taxon>
        <taxon>Poaceae</taxon>
        <taxon>PACMAD clade</taxon>
        <taxon>Arundinoideae</taxon>
        <taxon>Arundineae</taxon>
        <taxon>Arundo</taxon>
    </lineage>
</organism>
<evidence type="ECO:0000313" key="1">
    <source>
        <dbReference type="EMBL" id="JAE02791.1"/>
    </source>
</evidence>
<reference evidence="1" key="1">
    <citation type="submission" date="2014-09" db="EMBL/GenBank/DDBJ databases">
        <authorList>
            <person name="Magalhaes I.L.F."/>
            <person name="Oliveira U."/>
            <person name="Santos F.R."/>
            <person name="Vidigal T.H.D.A."/>
            <person name="Brescovit A.D."/>
            <person name="Santos A.J."/>
        </authorList>
    </citation>
    <scope>NUCLEOTIDE SEQUENCE</scope>
    <source>
        <tissue evidence="1">Shoot tissue taken approximately 20 cm above the soil surface</tissue>
    </source>
</reference>